<dbReference type="Proteomes" id="UP000318710">
    <property type="component" value="Unassembled WGS sequence"/>
</dbReference>
<reference evidence="2 3" key="1">
    <citation type="submission" date="2019-02" db="EMBL/GenBank/DDBJ databases">
        <title>Prokaryotic population dynamics and viral predation in marine succession experiment using metagenomics: the confinement effect.</title>
        <authorList>
            <person name="Haro-Moreno J.M."/>
            <person name="Rodriguez-Valera F."/>
            <person name="Lopez-Perez M."/>
        </authorList>
    </citation>
    <scope>NUCLEOTIDE SEQUENCE [LARGE SCALE GENOMIC DNA]</scope>
    <source>
        <strain evidence="2">MED-G160</strain>
    </source>
</reference>
<dbReference type="InterPro" id="IPR052926">
    <property type="entry name" value="Metallo-beta-lactamase_dom"/>
</dbReference>
<feature type="domain" description="Metallo-beta-lactamase" evidence="1">
    <location>
        <begin position="60"/>
        <end position="148"/>
    </location>
</feature>
<dbReference type="AlphaFoldDB" id="A0A520MZL9"/>
<dbReference type="Pfam" id="PF00753">
    <property type="entry name" value="Lactamase_B"/>
    <property type="match status" value="1"/>
</dbReference>
<sequence length="332" mass="37466">MKLRWKIRKTIFTYKKSRLINKIKLFFIILISTFSFSNEYEITVLATNISNYGGFGEWSFSALYENNDESILFDTGFHEDTVLHNAKILNKDLSKVEKVVLSHFHSDHTGGLIKLRQTYKNINPKSFSKVYVARGFFEQRYLENGQKVGPGNFDDSNEFKIAAEKEGIDFKILDNHFLVSRNLYATGTVERTDEYFNGPKGIYTDVELTKPDIIKDDQSVGMLTDKGWVMMSGCGHSGIINTAKKLQSIKNVPVYGAIGGFHLFRADDETIINTANWFKDNGLTKFMGGHCTGIHAANEIASIIGIKREDMSHTAVGSVLTKDLNIIRSSVE</sequence>
<name>A0A520MZL9_9GAMM</name>
<dbReference type="SUPFAM" id="SSF56281">
    <property type="entry name" value="Metallo-hydrolase/oxidoreductase"/>
    <property type="match status" value="1"/>
</dbReference>
<dbReference type="InterPro" id="IPR001279">
    <property type="entry name" value="Metallo-B-lactamas"/>
</dbReference>
<dbReference type="PANTHER" id="PTHR13754">
    <property type="entry name" value="METALLO-BETA-LACTAMASE SUPERFAMILY PROTEIN"/>
    <property type="match status" value="1"/>
</dbReference>
<dbReference type="InterPro" id="IPR041712">
    <property type="entry name" value="DHPS-like_MBL-fold"/>
</dbReference>
<evidence type="ECO:0000259" key="1">
    <source>
        <dbReference type="Pfam" id="PF00753"/>
    </source>
</evidence>
<protein>
    <submittedName>
        <fullName evidence="2">MBL fold metallo-hydrolase</fullName>
    </submittedName>
</protein>
<gene>
    <name evidence="2" type="ORF">EVA93_03815</name>
</gene>
<keyword evidence="2" id="KW-0378">Hydrolase</keyword>
<dbReference type="Gene3D" id="3.60.15.10">
    <property type="entry name" value="Ribonuclease Z/Hydroxyacylglutathione hydrolase-like"/>
    <property type="match status" value="1"/>
</dbReference>
<comment type="caution">
    <text evidence="2">The sequence shown here is derived from an EMBL/GenBank/DDBJ whole genome shotgun (WGS) entry which is preliminary data.</text>
</comment>
<organism evidence="2 3">
    <name type="scientific">SAR86 cluster bacterium</name>
    <dbReference type="NCBI Taxonomy" id="2030880"/>
    <lineage>
        <taxon>Bacteria</taxon>
        <taxon>Pseudomonadati</taxon>
        <taxon>Pseudomonadota</taxon>
        <taxon>Gammaproteobacteria</taxon>
        <taxon>SAR86 cluster</taxon>
    </lineage>
</organism>
<dbReference type="EMBL" id="SHBF01000023">
    <property type="protein sequence ID" value="RZO26682.1"/>
    <property type="molecule type" value="Genomic_DNA"/>
</dbReference>
<proteinExistence type="predicted"/>
<dbReference type="PANTHER" id="PTHR13754:SF13">
    <property type="entry name" value="METALLO-BETA-LACTAMASE SUPERFAMILY PROTEIN (AFU_ORTHOLOGUE AFUA_3G07630)"/>
    <property type="match status" value="1"/>
</dbReference>
<dbReference type="GO" id="GO:0016787">
    <property type="term" value="F:hydrolase activity"/>
    <property type="evidence" value="ECO:0007669"/>
    <property type="project" value="UniProtKB-KW"/>
</dbReference>
<accession>A0A520MZL9</accession>
<dbReference type="GO" id="GO:0016740">
    <property type="term" value="F:transferase activity"/>
    <property type="evidence" value="ECO:0007669"/>
    <property type="project" value="TreeGrafter"/>
</dbReference>
<evidence type="ECO:0000313" key="3">
    <source>
        <dbReference type="Proteomes" id="UP000318710"/>
    </source>
</evidence>
<dbReference type="CDD" id="cd07713">
    <property type="entry name" value="DHPS-like_MBL-fold"/>
    <property type="match status" value="1"/>
</dbReference>
<dbReference type="InterPro" id="IPR036866">
    <property type="entry name" value="RibonucZ/Hydroxyglut_hydro"/>
</dbReference>
<evidence type="ECO:0000313" key="2">
    <source>
        <dbReference type="EMBL" id="RZO26682.1"/>
    </source>
</evidence>